<evidence type="ECO:0000259" key="1">
    <source>
        <dbReference type="PROSITE" id="PS51071"/>
    </source>
</evidence>
<dbReference type="Gene3D" id="1.10.10.10">
    <property type="entry name" value="Winged helix-like DNA-binding domain superfamily/Winged helix DNA-binding domain"/>
    <property type="match status" value="1"/>
</dbReference>
<dbReference type="Proteomes" id="UP000468638">
    <property type="component" value="Unassembled WGS sequence"/>
</dbReference>
<dbReference type="SUPFAM" id="SSF46689">
    <property type="entry name" value="Homeodomain-like"/>
    <property type="match status" value="1"/>
</dbReference>
<evidence type="ECO:0000313" key="2">
    <source>
        <dbReference type="EMBL" id="MYL35815.1"/>
    </source>
</evidence>
<evidence type="ECO:0000313" key="3">
    <source>
        <dbReference type="Proteomes" id="UP000468638"/>
    </source>
</evidence>
<dbReference type="PROSITE" id="PS51071">
    <property type="entry name" value="HTH_RPIR"/>
    <property type="match status" value="1"/>
</dbReference>
<dbReference type="InterPro" id="IPR047640">
    <property type="entry name" value="RpiR-like"/>
</dbReference>
<dbReference type="GO" id="GO:1901135">
    <property type="term" value="P:carbohydrate derivative metabolic process"/>
    <property type="evidence" value="ECO:0007669"/>
    <property type="project" value="InterPro"/>
</dbReference>
<dbReference type="GO" id="GO:0003677">
    <property type="term" value="F:DNA binding"/>
    <property type="evidence" value="ECO:0007669"/>
    <property type="project" value="InterPro"/>
</dbReference>
<dbReference type="InterPro" id="IPR036388">
    <property type="entry name" value="WH-like_DNA-bd_sf"/>
</dbReference>
<sequence length="236" mass="27190">MLSLSTENLTQLEKKIHGILSEEITTNSDLKILEAATLCQVSSSKISKLVRKLGFENFKQYKLYFSGQEADLEVKKRSSEIERLIQFLEDFDQKMVDNFITVFNKYNKVILFGLGPSHISTEYFAYKLATVTDKNIFSSHDENYVKRLADEDTLLIVFSVTGTFSSFENLFTSAKMKGSGIMLVLEEHINTRDSKADYIFHLSKYNQSDSLQAFEKTRTVFFIFMEEIVAKLEQQI</sequence>
<gene>
    <name evidence="2" type="ORF">GLW05_19780</name>
</gene>
<dbReference type="Pfam" id="PF01380">
    <property type="entry name" value="SIS"/>
    <property type="match status" value="1"/>
</dbReference>
<proteinExistence type="predicted"/>
<dbReference type="InterPro" id="IPR009057">
    <property type="entry name" value="Homeodomain-like_sf"/>
</dbReference>
<dbReference type="EMBL" id="WMEQ01000022">
    <property type="protein sequence ID" value="MYL35815.1"/>
    <property type="molecule type" value="Genomic_DNA"/>
</dbReference>
<dbReference type="OrthoDB" id="63027at2"/>
<dbReference type="Gene3D" id="3.40.50.10490">
    <property type="entry name" value="Glucose-6-phosphate isomerase like protein, domain 1"/>
    <property type="match status" value="1"/>
</dbReference>
<dbReference type="InterPro" id="IPR001347">
    <property type="entry name" value="SIS_dom"/>
</dbReference>
<dbReference type="GO" id="GO:0097367">
    <property type="term" value="F:carbohydrate derivative binding"/>
    <property type="evidence" value="ECO:0007669"/>
    <property type="project" value="InterPro"/>
</dbReference>
<dbReference type="InterPro" id="IPR000281">
    <property type="entry name" value="HTH_RpiR"/>
</dbReference>
<dbReference type="RefSeq" id="WP_160910243.1">
    <property type="nucleotide sequence ID" value="NZ_WMEQ01000022.1"/>
</dbReference>
<dbReference type="PANTHER" id="PTHR30514:SF10">
    <property type="entry name" value="MURR_RPIR FAMILY TRANSCRIPTIONAL REGULATOR"/>
    <property type="match status" value="1"/>
</dbReference>
<name>A0A6I5A608_9BACI</name>
<comment type="caution">
    <text evidence="2">The sequence shown here is derived from an EMBL/GenBank/DDBJ whole genome shotgun (WGS) entry which is preliminary data.</text>
</comment>
<dbReference type="GO" id="GO:0003700">
    <property type="term" value="F:DNA-binding transcription factor activity"/>
    <property type="evidence" value="ECO:0007669"/>
    <property type="project" value="InterPro"/>
</dbReference>
<protein>
    <submittedName>
        <fullName evidence="2">SIS domain-containing protein</fullName>
    </submittedName>
</protein>
<reference evidence="2 3" key="1">
    <citation type="submission" date="2019-11" db="EMBL/GenBank/DDBJ databases">
        <title>Genome sequences of 17 halophilic strains isolated from different environments.</title>
        <authorList>
            <person name="Furrow R.E."/>
        </authorList>
    </citation>
    <scope>NUCLEOTIDE SEQUENCE [LARGE SCALE GENOMIC DNA]</scope>
    <source>
        <strain evidence="2 3">22514_16_FS</strain>
    </source>
</reference>
<feature type="domain" description="HTH rpiR-type" evidence="1">
    <location>
        <begin position="1"/>
        <end position="72"/>
    </location>
</feature>
<dbReference type="AlphaFoldDB" id="A0A6I5A608"/>
<dbReference type="Pfam" id="PF01418">
    <property type="entry name" value="HTH_6"/>
    <property type="match status" value="1"/>
</dbReference>
<dbReference type="SUPFAM" id="SSF53697">
    <property type="entry name" value="SIS domain"/>
    <property type="match status" value="1"/>
</dbReference>
<accession>A0A6I5A608</accession>
<organism evidence="2 3">
    <name type="scientific">Pontibacillus yanchengensis</name>
    <dbReference type="NCBI Taxonomy" id="462910"/>
    <lineage>
        <taxon>Bacteria</taxon>
        <taxon>Bacillati</taxon>
        <taxon>Bacillota</taxon>
        <taxon>Bacilli</taxon>
        <taxon>Bacillales</taxon>
        <taxon>Bacillaceae</taxon>
        <taxon>Pontibacillus</taxon>
    </lineage>
</organism>
<dbReference type="PANTHER" id="PTHR30514">
    <property type="entry name" value="GLUCOKINASE"/>
    <property type="match status" value="1"/>
</dbReference>
<dbReference type="InterPro" id="IPR046348">
    <property type="entry name" value="SIS_dom_sf"/>
</dbReference>